<dbReference type="PANTHER" id="PTHR36688">
    <property type="entry name" value="ENDO/EXONUCLEASE/PHOSPHATASE DOMAIN-CONTAINING PROTEIN"/>
    <property type="match status" value="1"/>
</dbReference>
<protein>
    <recommendedName>
        <fullName evidence="5">Pol-like protein</fullName>
    </recommendedName>
</protein>
<dbReference type="PANTHER" id="PTHR36688:SF1">
    <property type="entry name" value="ENDONUCLEASE_EXONUCLEASE_PHOSPHATASE DOMAIN-CONTAINING PROTEIN"/>
    <property type="match status" value="1"/>
</dbReference>
<evidence type="ECO:0000313" key="4">
    <source>
        <dbReference type="Proteomes" id="UP001159042"/>
    </source>
</evidence>
<evidence type="ECO:0000313" key="3">
    <source>
        <dbReference type="EMBL" id="KAJ8913575.1"/>
    </source>
</evidence>
<dbReference type="EMBL" id="JANEYG010000091">
    <property type="protein sequence ID" value="KAJ8913575.1"/>
    <property type="molecule type" value="Genomic_DNA"/>
</dbReference>
<feature type="non-terminal residue" evidence="3">
    <location>
        <position position="1"/>
    </location>
</feature>
<dbReference type="CDD" id="cd09276">
    <property type="entry name" value="Rnase_HI_RT_non_LTR"/>
    <property type="match status" value="1"/>
</dbReference>
<dbReference type="InterPro" id="IPR036397">
    <property type="entry name" value="RNaseH_sf"/>
</dbReference>
<dbReference type="Gene3D" id="3.60.10.10">
    <property type="entry name" value="Endonuclease/exonuclease/phosphatase"/>
    <property type="match status" value="1"/>
</dbReference>
<gene>
    <name evidence="3" type="ORF">NQ315_013980</name>
</gene>
<dbReference type="AlphaFoldDB" id="A0AAV8VHG1"/>
<dbReference type="SUPFAM" id="SSF53098">
    <property type="entry name" value="Ribonuclease H-like"/>
    <property type="match status" value="1"/>
</dbReference>
<dbReference type="Proteomes" id="UP001159042">
    <property type="component" value="Unassembled WGS sequence"/>
</dbReference>
<proteinExistence type="predicted"/>
<dbReference type="GO" id="GO:0003676">
    <property type="term" value="F:nucleic acid binding"/>
    <property type="evidence" value="ECO:0007669"/>
    <property type="project" value="InterPro"/>
</dbReference>
<dbReference type="PROSITE" id="PS50879">
    <property type="entry name" value="RNASE_H_1"/>
    <property type="match status" value="1"/>
</dbReference>
<accession>A0AAV8VHG1</accession>
<dbReference type="SUPFAM" id="SSF56672">
    <property type="entry name" value="DNA/RNA polymerases"/>
    <property type="match status" value="1"/>
</dbReference>
<dbReference type="InterPro" id="IPR000477">
    <property type="entry name" value="RT_dom"/>
</dbReference>
<dbReference type="Gene3D" id="3.30.420.10">
    <property type="entry name" value="Ribonuclease H-like superfamily/Ribonuclease H"/>
    <property type="match status" value="1"/>
</dbReference>
<dbReference type="PROSITE" id="PS50878">
    <property type="entry name" value="RT_POL"/>
    <property type="match status" value="1"/>
</dbReference>
<comment type="caution">
    <text evidence="3">The sequence shown here is derived from an EMBL/GenBank/DDBJ whole genome shotgun (WGS) entry which is preliminary data.</text>
</comment>
<dbReference type="InterPro" id="IPR036691">
    <property type="entry name" value="Endo/exonu/phosph_ase_sf"/>
</dbReference>
<keyword evidence="4" id="KW-1185">Reference proteome</keyword>
<evidence type="ECO:0000259" key="1">
    <source>
        <dbReference type="PROSITE" id="PS50878"/>
    </source>
</evidence>
<dbReference type="Pfam" id="PF14529">
    <property type="entry name" value="Exo_endo_phos_2"/>
    <property type="match status" value="1"/>
</dbReference>
<dbReference type="GO" id="GO:0071897">
    <property type="term" value="P:DNA biosynthetic process"/>
    <property type="evidence" value="ECO:0007669"/>
    <property type="project" value="UniProtKB-ARBA"/>
</dbReference>
<dbReference type="InterPro" id="IPR052560">
    <property type="entry name" value="RdDP_mobile_element"/>
</dbReference>
<feature type="domain" description="RNase H type-1" evidence="2">
    <location>
        <begin position="668"/>
        <end position="802"/>
    </location>
</feature>
<evidence type="ECO:0000259" key="2">
    <source>
        <dbReference type="PROSITE" id="PS50879"/>
    </source>
</evidence>
<reference evidence="3 4" key="1">
    <citation type="journal article" date="2023" name="Insect Mol. Biol.">
        <title>Genome sequencing provides insights into the evolution of gene families encoding plant cell wall-degrading enzymes in longhorned beetles.</title>
        <authorList>
            <person name="Shin N.R."/>
            <person name="Okamura Y."/>
            <person name="Kirsch R."/>
            <person name="Pauchet Y."/>
        </authorList>
    </citation>
    <scope>NUCLEOTIDE SEQUENCE [LARGE SCALE GENOMIC DNA]</scope>
    <source>
        <strain evidence="3">EAD_L_NR</strain>
    </source>
</reference>
<feature type="domain" description="Reverse transcriptase" evidence="1">
    <location>
        <begin position="236"/>
        <end position="507"/>
    </location>
</feature>
<dbReference type="Pfam" id="PF00075">
    <property type="entry name" value="RNase_H"/>
    <property type="match status" value="1"/>
</dbReference>
<dbReference type="GO" id="GO:0004523">
    <property type="term" value="F:RNA-DNA hybrid ribonuclease activity"/>
    <property type="evidence" value="ECO:0007669"/>
    <property type="project" value="InterPro"/>
</dbReference>
<dbReference type="CDD" id="cd01650">
    <property type="entry name" value="RT_nLTR_like"/>
    <property type="match status" value="1"/>
</dbReference>
<dbReference type="GO" id="GO:0042575">
    <property type="term" value="C:DNA polymerase complex"/>
    <property type="evidence" value="ECO:0007669"/>
    <property type="project" value="UniProtKB-ARBA"/>
</dbReference>
<sequence>LVTGDLNAHNPLWGSELKNYNGDTIESCLEILDLVILNDGSPTRLTPPGTRPSAVDLTLASPQIAIKLSWHVIPDCGSSDHFPILTTSGDRERHGDIVQMTAKRNYKRADWNSFYTFLETVVDQQFCEGINRNTSLKEVWSMVKRFAYSVYGGKNINFPNTEVAREILDNLTPVVVQPEFQITANKYEIEKFNMVEFENSIAGKKDKATGLDEVSYSMISNLPIRFKQMLLNQFNKYLEGECIPADWKNFLIYPFLKPERDPNIPSSYRPIALASCVGKLWENLIKTRVEWTVEQNNLIPEKQYGFRRGKSVTDNLCYITSFVQLGFSRNMYTLGVFLVIKGAYDDVDIYVLYKKLESTGIPTYLINSIFQTVCNRAIYVRDKTGGLVGPKLANLGLAQGSPLSPLLFNIYIGDMQKDMLPNIETLFYADDVVLLISGYEINGLVNLMNTALETLRKWFGDNNLTLSTSKSKAILIRKALNVMRALCGTKWGADPASLLNIYKGLIRSHLDYGCQAISPLTKTNEKILNSLQFKALRIITGCLRSTPTNALLSECAEMDIKHRIIWLTIKYLARVHSISEHPLQSILEDLNEYCLTKEDYWKNREYPAIISAMHFLAPYVQHIKKFRNIPCYIIEHKYFTYELEYIELKLKKGNDNATEFLHLTSELYEGYCKIYTDGSLDPIQEKVGIGMYVPQYEYSFHDSVPKMAQICTAETIAIHKACTFCLENDIKKAVIFSDSQSALKKLTSNKLNKDLDYITLLTKEMLINCNFNGTIIKLAWVPGHTGIDGNERADKNANLGKQLPITNNILLDKADVLAYCKKKYHNNWIKEWDNSFNHKGKWYKAIQPQFPKTPWFNKGHCLTDQHKFKIGIADSPLCECGQLGDPDHLFFGCEINKIPTFDLYQTLIQTHNTPGPLNIKCVLYNLTANTA</sequence>
<name>A0AAV8VHG1_9CUCU</name>
<dbReference type="InterPro" id="IPR005135">
    <property type="entry name" value="Endo/exonuclease/phosphatase"/>
</dbReference>
<feature type="non-terminal residue" evidence="3">
    <location>
        <position position="931"/>
    </location>
</feature>
<organism evidence="3 4">
    <name type="scientific">Exocentrus adspersus</name>
    <dbReference type="NCBI Taxonomy" id="1586481"/>
    <lineage>
        <taxon>Eukaryota</taxon>
        <taxon>Metazoa</taxon>
        <taxon>Ecdysozoa</taxon>
        <taxon>Arthropoda</taxon>
        <taxon>Hexapoda</taxon>
        <taxon>Insecta</taxon>
        <taxon>Pterygota</taxon>
        <taxon>Neoptera</taxon>
        <taxon>Endopterygota</taxon>
        <taxon>Coleoptera</taxon>
        <taxon>Polyphaga</taxon>
        <taxon>Cucujiformia</taxon>
        <taxon>Chrysomeloidea</taxon>
        <taxon>Cerambycidae</taxon>
        <taxon>Lamiinae</taxon>
        <taxon>Acanthocinini</taxon>
        <taxon>Exocentrus</taxon>
    </lineage>
</organism>
<evidence type="ECO:0008006" key="5">
    <source>
        <dbReference type="Google" id="ProtNLM"/>
    </source>
</evidence>
<dbReference type="InterPro" id="IPR012337">
    <property type="entry name" value="RNaseH-like_sf"/>
</dbReference>
<dbReference type="Pfam" id="PF00078">
    <property type="entry name" value="RVT_1"/>
    <property type="match status" value="1"/>
</dbReference>
<dbReference type="InterPro" id="IPR043502">
    <property type="entry name" value="DNA/RNA_pol_sf"/>
</dbReference>
<dbReference type="InterPro" id="IPR002156">
    <property type="entry name" value="RNaseH_domain"/>
</dbReference>
<dbReference type="SUPFAM" id="SSF56219">
    <property type="entry name" value="DNase I-like"/>
    <property type="match status" value="1"/>
</dbReference>